<dbReference type="SUPFAM" id="SSF103473">
    <property type="entry name" value="MFS general substrate transporter"/>
    <property type="match status" value="1"/>
</dbReference>
<feature type="transmembrane region" description="Helical" evidence="7">
    <location>
        <begin position="224"/>
        <end position="244"/>
    </location>
</feature>
<comment type="subcellular location">
    <subcellularLocation>
        <location evidence="1 7">Membrane</location>
        <topology evidence="1 7">Multi-pass membrane protein</topology>
    </subcellularLocation>
</comment>
<dbReference type="PANTHER" id="PTHR11660:SF57">
    <property type="entry name" value="SOLUTE CARRIER FAMILY 40 MEMBER"/>
    <property type="match status" value="1"/>
</dbReference>
<feature type="transmembrane region" description="Helical" evidence="7">
    <location>
        <begin position="159"/>
        <end position="177"/>
    </location>
</feature>
<evidence type="ECO:0000313" key="9">
    <source>
        <dbReference type="Proteomes" id="UP000309340"/>
    </source>
</evidence>
<dbReference type="STRING" id="329884.A0A4U0X5K3"/>
<name>A0A4U0X5K3_9PEZI</name>
<evidence type="ECO:0000256" key="6">
    <source>
        <dbReference type="ARBA" id="ARBA00023136"/>
    </source>
</evidence>
<organism evidence="8 9">
    <name type="scientific">Friedmanniomyces simplex</name>
    <dbReference type="NCBI Taxonomy" id="329884"/>
    <lineage>
        <taxon>Eukaryota</taxon>
        <taxon>Fungi</taxon>
        <taxon>Dikarya</taxon>
        <taxon>Ascomycota</taxon>
        <taxon>Pezizomycotina</taxon>
        <taxon>Dothideomycetes</taxon>
        <taxon>Dothideomycetidae</taxon>
        <taxon>Mycosphaerellales</taxon>
        <taxon>Teratosphaeriaceae</taxon>
        <taxon>Friedmanniomyces</taxon>
    </lineage>
</organism>
<dbReference type="InterPro" id="IPR009716">
    <property type="entry name" value="Ferroportin-1"/>
</dbReference>
<dbReference type="PANTHER" id="PTHR11660">
    <property type="entry name" value="SOLUTE CARRIER FAMILY 40 MEMBER"/>
    <property type="match status" value="1"/>
</dbReference>
<comment type="function">
    <text evidence="7">May be involved in iron transport and iron homeostasis.</text>
</comment>
<evidence type="ECO:0000256" key="4">
    <source>
        <dbReference type="ARBA" id="ARBA00022692"/>
    </source>
</evidence>
<dbReference type="AlphaFoldDB" id="A0A4U0X5K3"/>
<evidence type="ECO:0000256" key="7">
    <source>
        <dbReference type="RuleBase" id="RU365065"/>
    </source>
</evidence>
<evidence type="ECO:0000256" key="5">
    <source>
        <dbReference type="ARBA" id="ARBA00022989"/>
    </source>
</evidence>
<evidence type="ECO:0000256" key="2">
    <source>
        <dbReference type="ARBA" id="ARBA00006279"/>
    </source>
</evidence>
<evidence type="ECO:0000256" key="3">
    <source>
        <dbReference type="ARBA" id="ARBA00022448"/>
    </source>
</evidence>
<keyword evidence="4 7" id="KW-0812">Transmembrane</keyword>
<accession>A0A4U0X5K3</accession>
<keyword evidence="6 7" id="KW-0472">Membrane</keyword>
<keyword evidence="3 7" id="KW-0813">Transport</keyword>
<keyword evidence="7" id="KW-0406">Ion transport</keyword>
<gene>
    <name evidence="8" type="ORF">B0A55_08537</name>
</gene>
<dbReference type="Proteomes" id="UP000309340">
    <property type="component" value="Unassembled WGS sequence"/>
</dbReference>
<comment type="similarity">
    <text evidence="2 7">Belongs to the ferroportin (FP) (TC 2.A.100) family. SLC40A subfamily.</text>
</comment>
<feature type="transmembrane region" description="Helical" evidence="7">
    <location>
        <begin position="12"/>
        <end position="31"/>
    </location>
</feature>
<dbReference type="GO" id="GO:0005381">
    <property type="term" value="F:iron ion transmembrane transporter activity"/>
    <property type="evidence" value="ECO:0007669"/>
    <property type="project" value="UniProtKB-UniRule"/>
</dbReference>
<dbReference type="InterPro" id="IPR036259">
    <property type="entry name" value="MFS_trans_sf"/>
</dbReference>
<evidence type="ECO:0000256" key="1">
    <source>
        <dbReference type="ARBA" id="ARBA00004141"/>
    </source>
</evidence>
<sequence length="391" mass="42526">MTHYALLREKKVYSYGLLAALCLLAAVEKLSAVLNTIAIERDWVVVIAGDNDDHLRQLNSQMRRIDLFCKLVGPLVVAFVDAASTSIAIIVTGALTLLSVPVEYFAIARVHRAIPALSELKVATADPTTQPPHHALRHRILRSCQTAWASTKIYTHHPAFLPSLALALLYLTVLSFAGQMITYLLSLGVNSGTIAILRGVAAVFEMSATWLGPILMQRIGTVRAGIWFINWQIFCVGVACLCLWIDANSIVAAAGTVAAVIASRVGLWGFDLSVQIIVQEEVESAHRGAFSSQEFALQNTFELLSFASTIVFSRPAQFKYPATISAAAVGLAGVLYAAFVRKRRGHLVHLSSCLDRAHVGGKRGWSRVAQEVEVEDGEERGGHELEVREGE</sequence>
<keyword evidence="9" id="KW-1185">Reference proteome</keyword>
<proteinExistence type="inferred from homology"/>
<dbReference type="OrthoDB" id="648861at2759"/>
<evidence type="ECO:0000313" key="8">
    <source>
        <dbReference type="EMBL" id="TKA71732.1"/>
    </source>
</evidence>
<comment type="caution">
    <text evidence="8">The sequence shown here is derived from an EMBL/GenBank/DDBJ whole genome shotgun (WGS) entry which is preliminary data.</text>
</comment>
<keyword evidence="5 7" id="KW-1133">Transmembrane helix</keyword>
<dbReference type="Pfam" id="PF06963">
    <property type="entry name" value="FPN1"/>
    <property type="match status" value="1"/>
</dbReference>
<feature type="transmembrane region" description="Helical" evidence="7">
    <location>
        <begin position="184"/>
        <end position="204"/>
    </location>
</feature>
<dbReference type="GO" id="GO:0016020">
    <property type="term" value="C:membrane"/>
    <property type="evidence" value="ECO:0007669"/>
    <property type="project" value="UniProtKB-SubCell"/>
</dbReference>
<protein>
    <recommendedName>
        <fullName evidence="7">Solute carrier family 40 member</fullName>
    </recommendedName>
</protein>
<comment type="caution">
    <text evidence="7">Lacks conserved residue(s) required for the propagation of feature annotation.</text>
</comment>
<dbReference type="EMBL" id="NAJQ01000338">
    <property type="protein sequence ID" value="TKA71732.1"/>
    <property type="molecule type" value="Genomic_DNA"/>
</dbReference>
<reference evidence="8 9" key="1">
    <citation type="submission" date="2017-03" db="EMBL/GenBank/DDBJ databases">
        <title>Genomes of endolithic fungi from Antarctica.</title>
        <authorList>
            <person name="Coleine C."/>
            <person name="Masonjones S."/>
            <person name="Stajich J.E."/>
        </authorList>
    </citation>
    <scope>NUCLEOTIDE SEQUENCE [LARGE SCALE GENOMIC DNA]</scope>
    <source>
        <strain evidence="8 9">CCFEE 5184</strain>
    </source>
</reference>
<feature type="transmembrane region" description="Helical" evidence="7">
    <location>
        <begin position="320"/>
        <end position="339"/>
    </location>
</feature>